<sequence length="407" mass="44371">MSGSPKYTTVALDAARQAQVRAARRRREEERRRRREEARLRRLDAGIAAATARRDALTARLRHLADTSRALPQGAEVTVEVTRLAALPHPSDEAGLARTGGELRRAERRADALTAAVAGELTRREHGRALDLILEPLRELVDRERLDPAGHRSVAALRAEAQDRTGDARRFTETHQRLGAAVGAHLETVRDRQGQLLRLATETDELAGRLAAVLTDAEAAGVAVAEAAELRAEVADLRGERDAGNLGRWEHRVDGLRRRVEAVTADVDARLDQLERMAVIVEAASAALPAAGLRVVPGSLAERDSTVVFVAQRADGSAIELTVHAGDGRGNRLEYRSDGVDTVVETSPDGEISRCDLTEELLERFHAQLGRQGVDADGLHWEGKPGHPRPPAQQARERAGHDDRSRQ</sequence>
<protein>
    <recommendedName>
        <fullName evidence="4">ATP-binding protein</fullName>
    </recommendedName>
</protein>
<feature type="region of interest" description="Disordered" evidence="1">
    <location>
        <begin position="15"/>
        <end position="34"/>
    </location>
</feature>
<dbReference type="EMBL" id="JBIRPU010000009">
    <property type="protein sequence ID" value="MFI0794030.1"/>
    <property type="molecule type" value="Genomic_DNA"/>
</dbReference>
<dbReference type="RefSeq" id="WP_396679979.1">
    <property type="nucleotide sequence ID" value="NZ_JBIRPU010000009.1"/>
</dbReference>
<name>A0ABW7SK10_9ACTN</name>
<evidence type="ECO:0000313" key="3">
    <source>
        <dbReference type="Proteomes" id="UP001611075"/>
    </source>
</evidence>
<evidence type="ECO:0008006" key="4">
    <source>
        <dbReference type="Google" id="ProtNLM"/>
    </source>
</evidence>
<feature type="compositionally biased region" description="Basic and acidic residues" evidence="1">
    <location>
        <begin position="395"/>
        <end position="407"/>
    </location>
</feature>
<reference evidence="2 3" key="1">
    <citation type="submission" date="2024-10" db="EMBL/GenBank/DDBJ databases">
        <title>The Natural Products Discovery Center: Release of the First 8490 Sequenced Strains for Exploring Actinobacteria Biosynthetic Diversity.</title>
        <authorList>
            <person name="Kalkreuter E."/>
            <person name="Kautsar S.A."/>
            <person name="Yang D."/>
            <person name="Bader C.D."/>
            <person name="Teijaro C.N."/>
            <person name="Fluegel L."/>
            <person name="Davis C.M."/>
            <person name="Simpson J.R."/>
            <person name="Lauterbach L."/>
            <person name="Steele A.D."/>
            <person name="Gui C."/>
            <person name="Meng S."/>
            <person name="Li G."/>
            <person name="Viehrig K."/>
            <person name="Ye F."/>
            <person name="Su P."/>
            <person name="Kiefer A.F."/>
            <person name="Nichols A."/>
            <person name="Cepeda A.J."/>
            <person name="Yan W."/>
            <person name="Fan B."/>
            <person name="Jiang Y."/>
            <person name="Adhikari A."/>
            <person name="Zheng C.-J."/>
            <person name="Schuster L."/>
            <person name="Cowan T.M."/>
            <person name="Smanski M.J."/>
            <person name="Chevrette M.G."/>
            <person name="De Carvalho L.P.S."/>
            <person name="Shen B."/>
        </authorList>
    </citation>
    <scope>NUCLEOTIDE SEQUENCE [LARGE SCALE GENOMIC DNA]</scope>
    <source>
        <strain evidence="2 3">NPDC021253</strain>
    </source>
</reference>
<proteinExistence type="predicted"/>
<organism evidence="2 3">
    <name type="scientific">Micromonospora rubida</name>
    <dbReference type="NCBI Taxonomy" id="2697657"/>
    <lineage>
        <taxon>Bacteria</taxon>
        <taxon>Bacillati</taxon>
        <taxon>Actinomycetota</taxon>
        <taxon>Actinomycetes</taxon>
        <taxon>Micromonosporales</taxon>
        <taxon>Micromonosporaceae</taxon>
        <taxon>Micromonospora</taxon>
    </lineage>
</organism>
<evidence type="ECO:0000313" key="2">
    <source>
        <dbReference type="EMBL" id="MFI0794030.1"/>
    </source>
</evidence>
<evidence type="ECO:0000256" key="1">
    <source>
        <dbReference type="SAM" id="MobiDB-lite"/>
    </source>
</evidence>
<gene>
    <name evidence="2" type="ORF">ACH4OY_15265</name>
</gene>
<feature type="region of interest" description="Disordered" evidence="1">
    <location>
        <begin position="375"/>
        <end position="407"/>
    </location>
</feature>
<comment type="caution">
    <text evidence="2">The sequence shown here is derived from an EMBL/GenBank/DDBJ whole genome shotgun (WGS) entry which is preliminary data.</text>
</comment>
<accession>A0ABW7SK10</accession>
<keyword evidence="3" id="KW-1185">Reference proteome</keyword>
<dbReference type="Proteomes" id="UP001611075">
    <property type="component" value="Unassembled WGS sequence"/>
</dbReference>